<protein>
    <recommendedName>
        <fullName evidence="6">J domain-containing protein</fullName>
    </recommendedName>
</protein>
<sequence length="404" mass="44840">MFINPGAMYAVLVAVLPLADFAAASITPSTPYSILGVTPFSSPSQVDDAYHDLQQTLQRQNKQGLWSGKGDQELPFKQEAELHDAYLTLSDPLERCYWHRDTGVRDWYGVPALCWDEIVRDKLQMLRDAVAQGDFSKLTWLPRPSRHSPFPVDQKLQQSEQATETSIEQEVPVIASKTSEPKTSRASSNTEAATKVTLESTSIKANGNPNAKVDWFSAIGTLFYPVAVAVPELRSWLGTNVAVLHSKISVITQSVLASFPILVSYPQAVLVQAESWLVIIWAWISVAITAVWSYLTTSFKLVREYLMPLAPYPSSDTIPTANGPRTTIMRPAGFNADIFEEDTVLTKLTSLRPSYYTTATTNPLRYQSQSRSYKTGVVTEPVLLTQPTFTEFPVSTVTTYNSRS</sequence>
<keyword evidence="3" id="KW-0732">Signal</keyword>
<reference evidence="4" key="2">
    <citation type="submission" date="2023-05" db="EMBL/GenBank/DDBJ databases">
        <authorList>
            <consortium name="Lawrence Berkeley National Laboratory"/>
            <person name="Steindorff A."/>
            <person name="Hensen N."/>
            <person name="Bonometti L."/>
            <person name="Westerberg I."/>
            <person name="Brannstrom I.O."/>
            <person name="Guillou S."/>
            <person name="Cros-Aarteil S."/>
            <person name="Calhoun S."/>
            <person name="Haridas S."/>
            <person name="Kuo A."/>
            <person name="Mondo S."/>
            <person name="Pangilinan J."/>
            <person name="Riley R."/>
            <person name="Labutti K."/>
            <person name="Andreopoulos B."/>
            <person name="Lipzen A."/>
            <person name="Chen C."/>
            <person name="Yanf M."/>
            <person name="Daum C."/>
            <person name="Ng V."/>
            <person name="Clum A."/>
            <person name="Ohm R."/>
            <person name="Martin F."/>
            <person name="Silar P."/>
            <person name="Natvig D."/>
            <person name="Lalanne C."/>
            <person name="Gautier V."/>
            <person name="Ament-Velasquez S.L."/>
            <person name="Kruys A."/>
            <person name="Hutchinson M.I."/>
            <person name="Powell A.J."/>
            <person name="Barry K."/>
            <person name="Miller A.N."/>
            <person name="Grigoriev I.V."/>
            <person name="Debuchy R."/>
            <person name="Gladieux P."/>
            <person name="Thoren M.H."/>
            <person name="Johannesson H."/>
        </authorList>
    </citation>
    <scope>NUCLEOTIDE SEQUENCE</scope>
    <source>
        <strain evidence="4">CBS 315.58</strain>
    </source>
</reference>
<organism evidence="4 5">
    <name type="scientific">Triangularia verruculosa</name>
    <dbReference type="NCBI Taxonomy" id="2587418"/>
    <lineage>
        <taxon>Eukaryota</taxon>
        <taxon>Fungi</taxon>
        <taxon>Dikarya</taxon>
        <taxon>Ascomycota</taxon>
        <taxon>Pezizomycotina</taxon>
        <taxon>Sordariomycetes</taxon>
        <taxon>Sordariomycetidae</taxon>
        <taxon>Sordariales</taxon>
        <taxon>Podosporaceae</taxon>
        <taxon>Triangularia</taxon>
    </lineage>
</organism>
<gene>
    <name evidence="4" type="ORF">QBC40DRAFT_186011</name>
</gene>
<keyword evidence="2" id="KW-0472">Membrane</keyword>
<evidence type="ECO:0000256" key="3">
    <source>
        <dbReference type="SAM" id="SignalP"/>
    </source>
</evidence>
<keyword evidence="2" id="KW-0812">Transmembrane</keyword>
<reference evidence="4" key="1">
    <citation type="journal article" date="2023" name="Mol. Phylogenet. Evol.">
        <title>Genome-scale phylogeny and comparative genomics of the fungal order Sordariales.</title>
        <authorList>
            <person name="Hensen N."/>
            <person name="Bonometti L."/>
            <person name="Westerberg I."/>
            <person name="Brannstrom I.O."/>
            <person name="Guillou S."/>
            <person name="Cros-Aarteil S."/>
            <person name="Calhoun S."/>
            <person name="Haridas S."/>
            <person name="Kuo A."/>
            <person name="Mondo S."/>
            <person name="Pangilinan J."/>
            <person name="Riley R."/>
            <person name="LaButti K."/>
            <person name="Andreopoulos B."/>
            <person name="Lipzen A."/>
            <person name="Chen C."/>
            <person name="Yan M."/>
            <person name="Daum C."/>
            <person name="Ng V."/>
            <person name="Clum A."/>
            <person name="Steindorff A."/>
            <person name="Ohm R.A."/>
            <person name="Martin F."/>
            <person name="Silar P."/>
            <person name="Natvig D.O."/>
            <person name="Lalanne C."/>
            <person name="Gautier V."/>
            <person name="Ament-Velasquez S.L."/>
            <person name="Kruys A."/>
            <person name="Hutchinson M.I."/>
            <person name="Powell A.J."/>
            <person name="Barry K."/>
            <person name="Miller A.N."/>
            <person name="Grigoriev I.V."/>
            <person name="Debuchy R."/>
            <person name="Gladieux P."/>
            <person name="Hiltunen Thoren M."/>
            <person name="Johannesson H."/>
        </authorList>
    </citation>
    <scope>NUCLEOTIDE SEQUENCE</scope>
    <source>
        <strain evidence="4">CBS 315.58</strain>
    </source>
</reference>
<feature type="chain" id="PRO_5042873629" description="J domain-containing protein" evidence="3">
    <location>
        <begin position="25"/>
        <end position="404"/>
    </location>
</feature>
<proteinExistence type="predicted"/>
<dbReference type="EMBL" id="MU864016">
    <property type="protein sequence ID" value="KAK4195361.1"/>
    <property type="molecule type" value="Genomic_DNA"/>
</dbReference>
<feature type="compositionally biased region" description="Polar residues" evidence="1">
    <location>
        <begin position="155"/>
        <end position="168"/>
    </location>
</feature>
<feature type="signal peptide" evidence="3">
    <location>
        <begin position="1"/>
        <end position="24"/>
    </location>
</feature>
<keyword evidence="2" id="KW-1133">Transmembrane helix</keyword>
<keyword evidence="5" id="KW-1185">Reference proteome</keyword>
<accession>A0AAN6X9A0</accession>
<feature type="region of interest" description="Disordered" evidence="1">
    <location>
        <begin position="149"/>
        <end position="192"/>
    </location>
</feature>
<name>A0AAN6X9A0_9PEZI</name>
<evidence type="ECO:0000256" key="2">
    <source>
        <dbReference type="SAM" id="Phobius"/>
    </source>
</evidence>
<comment type="caution">
    <text evidence="4">The sequence shown here is derived from an EMBL/GenBank/DDBJ whole genome shotgun (WGS) entry which is preliminary data.</text>
</comment>
<evidence type="ECO:0008006" key="6">
    <source>
        <dbReference type="Google" id="ProtNLM"/>
    </source>
</evidence>
<evidence type="ECO:0000313" key="4">
    <source>
        <dbReference type="EMBL" id="KAK4195361.1"/>
    </source>
</evidence>
<dbReference type="AlphaFoldDB" id="A0AAN6X9A0"/>
<dbReference type="SUPFAM" id="SSF46565">
    <property type="entry name" value="Chaperone J-domain"/>
    <property type="match status" value="1"/>
</dbReference>
<evidence type="ECO:0000313" key="5">
    <source>
        <dbReference type="Proteomes" id="UP001303160"/>
    </source>
</evidence>
<dbReference type="InterPro" id="IPR036869">
    <property type="entry name" value="J_dom_sf"/>
</dbReference>
<evidence type="ECO:0000256" key="1">
    <source>
        <dbReference type="SAM" id="MobiDB-lite"/>
    </source>
</evidence>
<dbReference type="Proteomes" id="UP001303160">
    <property type="component" value="Unassembled WGS sequence"/>
</dbReference>
<feature type="transmembrane region" description="Helical" evidence="2">
    <location>
        <begin position="276"/>
        <end position="295"/>
    </location>
</feature>